<dbReference type="GeneID" id="83156805"/>
<evidence type="ECO:0000313" key="1">
    <source>
        <dbReference type="EMBL" id="CBL18163.1"/>
    </source>
</evidence>
<dbReference type="RefSeq" id="WP_015559069.1">
    <property type="nucleotide sequence ID" value="NC_021039.1"/>
</dbReference>
<dbReference type="InterPro" id="IPR015424">
    <property type="entry name" value="PyrdxlP-dep_Trfase"/>
</dbReference>
<name>D4LEW8_RUMC1</name>
<dbReference type="Pfam" id="PF12897">
    <property type="entry name" value="Asp_aminotransf"/>
    <property type="match status" value="1"/>
</dbReference>
<sequence>MKALTACTKAELAACKQEYEAEYQDFKAQNLKLDMSRGKPAPEQLDLSMPMMDVLTSKDLLQTENGFDCRNYGLIDGIPEAKRMFADILGVSDKEIIICGNSSLNVMFDTVAAAYTHGILGNTPWCQQKDVKFLCPVPGYDRHFSICEWFGIEMINVPLKEDGPDMDLVEKLVSADSSIKGIWCVPQYANPTGCCYSDQVVRRFANLKPKAPDFRIFWDNAYCIHHLVENPPQVLNLMDACKEAGNPNLPYIFASTSKVSFPGSGISMIAGSEENMSDLKKTMSIRTIGYDKINQLRHVRFFHDAAGLRAHMEKHRLIIRPKFEAVINKLNADIRPLGIADWTEPKGGYFISFNSMPGCAKRIVQLCKEAGVTLTGAGATYPYGKDPEDRNIRIAPTYPSVAELTKAMELFCICVKLASVEKLLAE</sequence>
<reference evidence="1" key="2">
    <citation type="submission" date="2010-03" db="EMBL/GenBank/DDBJ databases">
        <authorList>
            <person name="Pajon A."/>
        </authorList>
    </citation>
    <scope>NUCLEOTIDE SEQUENCE</scope>
    <source>
        <strain evidence="1">Type strain: 18P13</strain>
    </source>
</reference>
<dbReference type="CDD" id="cd00609">
    <property type="entry name" value="AAT_like"/>
    <property type="match status" value="1"/>
</dbReference>
<dbReference type="PANTHER" id="PTHR43799">
    <property type="entry name" value="AMINOTRANSFERASE, PUTATIVE-RELATED"/>
    <property type="match status" value="1"/>
</dbReference>
<dbReference type="AlphaFoldDB" id="D4LEW8"/>
<dbReference type="BioCyc" id="RCHA213810:RUM_RS10420-MONOMER"/>
<dbReference type="SUPFAM" id="SSF53383">
    <property type="entry name" value="PLP-dependent transferases"/>
    <property type="match status" value="1"/>
</dbReference>
<dbReference type="InterPro" id="IPR024551">
    <property type="entry name" value="AspAT_Ic"/>
</dbReference>
<dbReference type="Gene3D" id="3.40.640.10">
    <property type="entry name" value="Type I PLP-dependent aspartate aminotransferase-like (Major domain)"/>
    <property type="match status" value="1"/>
</dbReference>
<reference evidence="1" key="1">
    <citation type="submission" date="2010-03" db="EMBL/GenBank/DDBJ databases">
        <title>The genome sequence of Ruminococcus sp. 18P13.</title>
        <authorList>
            <consortium name="metaHIT consortium -- http://www.metahit.eu/"/>
            <person name="Pajon A."/>
            <person name="Turner K."/>
            <person name="Parkhill J."/>
            <person name="Bernalier A."/>
        </authorList>
    </citation>
    <scope>NUCLEOTIDE SEQUENCE [LARGE SCALE GENOMIC DNA]</scope>
    <source>
        <strain evidence="1">Type strain: 18P13</strain>
    </source>
</reference>
<proteinExistence type="predicted"/>
<dbReference type="HOGENOM" id="CLU_635914_0_0_9"/>
<dbReference type="InterPro" id="IPR015422">
    <property type="entry name" value="PyrdxlP-dep_Trfase_small"/>
</dbReference>
<accession>D4LEW8</accession>
<dbReference type="Gene3D" id="3.90.1150.10">
    <property type="entry name" value="Aspartate Aminotransferase, domain 1"/>
    <property type="match status" value="1"/>
</dbReference>
<protein>
    <submittedName>
        <fullName evidence="1">Transcriptional regulator</fullName>
    </submittedName>
</protein>
<evidence type="ECO:0000313" key="2">
    <source>
        <dbReference type="Proteomes" id="UP000007054"/>
    </source>
</evidence>
<dbReference type="EMBL" id="FP929052">
    <property type="protein sequence ID" value="CBL18163.1"/>
    <property type="molecule type" value="Genomic_DNA"/>
</dbReference>
<dbReference type="KEGG" id="rch:RUM_21470"/>
<dbReference type="InterPro" id="IPR015421">
    <property type="entry name" value="PyrdxlP-dep_Trfase_major"/>
</dbReference>
<keyword evidence="2" id="KW-1185">Reference proteome</keyword>
<dbReference type="PATRIC" id="fig|213810.4.peg.2035"/>
<gene>
    <name evidence="1" type="ordered locus">RUM_21470</name>
</gene>
<dbReference type="GO" id="GO:0004069">
    <property type="term" value="F:L-aspartate:2-oxoglutarate aminotransferase activity"/>
    <property type="evidence" value="ECO:0007669"/>
    <property type="project" value="InterPro"/>
</dbReference>
<dbReference type="PANTHER" id="PTHR43799:SF1">
    <property type="entry name" value="ASPARTATE AMINOTRANSFERASE"/>
    <property type="match status" value="1"/>
</dbReference>
<dbReference type="Proteomes" id="UP000007054">
    <property type="component" value="Chromosome"/>
</dbReference>
<organism evidence="1 2">
    <name type="scientific">Ruminococcus champanellensis (strain DSM 18848 / JCM 17042 / KCTC 15320 / 18P13)</name>
    <dbReference type="NCBI Taxonomy" id="213810"/>
    <lineage>
        <taxon>Bacteria</taxon>
        <taxon>Bacillati</taxon>
        <taxon>Bacillota</taxon>
        <taxon>Clostridia</taxon>
        <taxon>Eubacteriales</taxon>
        <taxon>Oscillospiraceae</taxon>
        <taxon>Ruminococcus</taxon>
    </lineage>
</organism>